<dbReference type="STRING" id="1798183.GA0061080_105610"/>
<accession>A0A1C4D0Z6</accession>
<sequence length="120" mass="13928">MKILKKVGFFRELSYGNADGESIFKFVHKGDNYNIDKVSNYLKKGVVLMISPQITEDILSDERKKIGTLCIQTDGIWAWPSDLTYYTLNYNILLPSEFIEYMANNNWIIKNDIDIFSLAF</sequence>
<reference evidence="2" key="1">
    <citation type="submission" date="2016-08" db="EMBL/GenBank/DDBJ databases">
        <authorList>
            <person name="Varghese N."/>
            <person name="Submissions Spin"/>
        </authorList>
    </citation>
    <scope>NUCLEOTIDE SEQUENCE [LARGE SCALE GENOMIC DNA]</scope>
    <source>
        <strain evidence="2">R-53144</strain>
    </source>
</reference>
<name>A0A1C4D0Z6_9GAMM</name>
<dbReference type="RefSeq" id="WP_091125326.1">
    <property type="nucleotide sequence ID" value="NZ_FMBA01000056.1"/>
</dbReference>
<dbReference type="Proteomes" id="UP000199698">
    <property type="component" value="Unassembled WGS sequence"/>
</dbReference>
<dbReference type="OrthoDB" id="5514571at2"/>
<protein>
    <submittedName>
        <fullName evidence="1">Uncharacterized protein</fullName>
    </submittedName>
</protein>
<keyword evidence="2" id="KW-1185">Reference proteome</keyword>
<evidence type="ECO:0000313" key="1">
    <source>
        <dbReference type="EMBL" id="SCC25124.1"/>
    </source>
</evidence>
<dbReference type="AlphaFoldDB" id="A0A1C4D0Z6"/>
<evidence type="ECO:0000313" key="2">
    <source>
        <dbReference type="Proteomes" id="UP000199698"/>
    </source>
</evidence>
<dbReference type="EMBL" id="FMBA01000056">
    <property type="protein sequence ID" value="SCC25124.1"/>
    <property type="molecule type" value="Genomic_DNA"/>
</dbReference>
<proteinExistence type="predicted"/>
<gene>
    <name evidence="1" type="ORF">GA0061080_105610</name>
</gene>
<organism evidence="1 2">
    <name type="scientific">Gilliamella intestini</name>
    <dbReference type="NCBI Taxonomy" id="1798183"/>
    <lineage>
        <taxon>Bacteria</taxon>
        <taxon>Pseudomonadati</taxon>
        <taxon>Pseudomonadota</taxon>
        <taxon>Gammaproteobacteria</taxon>
        <taxon>Orbales</taxon>
        <taxon>Orbaceae</taxon>
        <taxon>Gilliamella</taxon>
    </lineage>
</organism>